<dbReference type="PROSITE" id="PS51285">
    <property type="entry name" value="AGC_KINASE_CTER"/>
    <property type="match status" value="1"/>
</dbReference>
<evidence type="ECO:0000256" key="10">
    <source>
        <dbReference type="PROSITE-ProRule" id="PRU10141"/>
    </source>
</evidence>
<keyword evidence="3 11" id="KW-0723">Serine/threonine-protein kinase</keyword>
<feature type="domain" description="Protein kinase" evidence="12">
    <location>
        <begin position="22"/>
        <end position="280"/>
    </location>
</feature>
<dbReference type="OrthoDB" id="354826at2759"/>
<comment type="caution">
    <text evidence="14">The sequence shown here is derived from an EMBL/GenBank/DDBJ whole genome shotgun (WGS) entry which is preliminary data.</text>
</comment>
<dbReference type="InterPro" id="IPR050236">
    <property type="entry name" value="Ser_Thr_kinase_AGC"/>
</dbReference>
<dbReference type="FunFam" id="1.10.510.10:FF:000571">
    <property type="entry name" value="Maternal embryonic leucine zipper kinase"/>
    <property type="match status" value="1"/>
</dbReference>
<dbReference type="InterPro" id="IPR017441">
    <property type="entry name" value="Protein_kinase_ATP_BS"/>
</dbReference>
<gene>
    <name evidence="14" type="ORF">SteCoe_10180</name>
</gene>
<dbReference type="InterPro" id="IPR000961">
    <property type="entry name" value="AGC-kinase_C"/>
</dbReference>
<evidence type="ECO:0000256" key="3">
    <source>
        <dbReference type="ARBA" id="ARBA00022527"/>
    </source>
</evidence>
<dbReference type="EMBL" id="MPUH01000163">
    <property type="protein sequence ID" value="OMJ87947.1"/>
    <property type="molecule type" value="Genomic_DNA"/>
</dbReference>
<evidence type="ECO:0000256" key="1">
    <source>
        <dbReference type="ARBA" id="ARBA00011245"/>
    </source>
</evidence>
<dbReference type="Proteomes" id="UP000187209">
    <property type="component" value="Unassembled WGS sequence"/>
</dbReference>
<dbReference type="AlphaFoldDB" id="A0A1R2CFZ5"/>
<feature type="binding site" evidence="10">
    <location>
        <position position="61"/>
    </location>
    <ligand>
        <name>ATP</name>
        <dbReference type="ChEBI" id="CHEBI:30616"/>
    </ligand>
</feature>
<dbReference type="SUPFAM" id="SSF56112">
    <property type="entry name" value="Protein kinase-like (PK-like)"/>
    <property type="match status" value="1"/>
</dbReference>
<evidence type="ECO:0000313" key="14">
    <source>
        <dbReference type="EMBL" id="OMJ87947.1"/>
    </source>
</evidence>
<dbReference type="FunFam" id="3.30.200.20:FF:000042">
    <property type="entry name" value="Aurora kinase A"/>
    <property type="match status" value="1"/>
</dbReference>
<evidence type="ECO:0000256" key="9">
    <source>
        <dbReference type="ARBA" id="ARBA00048679"/>
    </source>
</evidence>
<sequence>MGNCFRTDHHYQPIIAVCLEDFTIKYPIGRGGYGQVFKVQHNETGQIFAMKEMRKNLIVAKKSVSTIMNERHLLGFLNHPFIVNLHYAFQTRQSLYLVVDLMSGGDLRHYFVINNRVRSEEALRFLAACIVVGLEYLHSNGIVHRDIKPENLVFDCNGYLHITDFGIARNSNEDNSYISSGTPGYMAPEVLCSQNHGTVADFFALGAILFECITNFRPYIGKNRKEIRDAVLAKQARLDKEELSQWSPECLDFINRLIMRKPENRLGINGIEEVKGHCWFEDWDWMKFGCKAIESPFKPKKEDNFDLYQVSKKWEVSYERINNLNSQKLFAGYLFDVTLFRKDTSDTKLVE</sequence>
<dbReference type="PROSITE" id="PS00108">
    <property type="entry name" value="PROTEIN_KINASE_ST"/>
    <property type="match status" value="1"/>
</dbReference>
<comment type="catalytic activity">
    <reaction evidence="8">
        <text>L-threonyl-[protein] + ATP = O-phospho-L-threonyl-[protein] + ADP + H(+)</text>
        <dbReference type="Rhea" id="RHEA:46608"/>
        <dbReference type="Rhea" id="RHEA-COMP:11060"/>
        <dbReference type="Rhea" id="RHEA-COMP:11605"/>
        <dbReference type="ChEBI" id="CHEBI:15378"/>
        <dbReference type="ChEBI" id="CHEBI:30013"/>
        <dbReference type="ChEBI" id="CHEBI:30616"/>
        <dbReference type="ChEBI" id="CHEBI:61977"/>
        <dbReference type="ChEBI" id="CHEBI:456216"/>
        <dbReference type="EC" id="2.7.11.1"/>
    </reaction>
</comment>
<evidence type="ECO:0000256" key="11">
    <source>
        <dbReference type="RuleBase" id="RU000304"/>
    </source>
</evidence>
<keyword evidence="5 10" id="KW-0547">Nucleotide-binding</keyword>
<dbReference type="EC" id="2.7.11.1" evidence="2"/>
<keyword evidence="15" id="KW-1185">Reference proteome</keyword>
<keyword evidence="7 10" id="KW-0067">ATP-binding</keyword>
<dbReference type="PANTHER" id="PTHR24356:SF374">
    <property type="entry name" value="PROTEIN KINASE DOMAIN-CONTAINING PROTEIN"/>
    <property type="match status" value="1"/>
</dbReference>
<reference evidence="14 15" key="1">
    <citation type="submission" date="2016-11" db="EMBL/GenBank/DDBJ databases">
        <title>The macronuclear genome of Stentor coeruleus: a giant cell with tiny introns.</title>
        <authorList>
            <person name="Slabodnick M."/>
            <person name="Ruby J.G."/>
            <person name="Reiff S.B."/>
            <person name="Swart E.C."/>
            <person name="Gosai S."/>
            <person name="Prabakaran S."/>
            <person name="Witkowska E."/>
            <person name="Larue G.E."/>
            <person name="Fisher S."/>
            <person name="Freeman R.M."/>
            <person name="Gunawardena J."/>
            <person name="Chu W."/>
            <person name="Stover N.A."/>
            <person name="Gregory B.D."/>
            <person name="Nowacki M."/>
            <person name="Derisi J."/>
            <person name="Roy S.W."/>
            <person name="Marshall W.F."/>
            <person name="Sood P."/>
        </authorList>
    </citation>
    <scope>NUCLEOTIDE SEQUENCE [LARGE SCALE GENOMIC DNA]</scope>
    <source>
        <strain evidence="14">WM001</strain>
    </source>
</reference>
<dbReference type="InterPro" id="IPR000719">
    <property type="entry name" value="Prot_kinase_dom"/>
</dbReference>
<protein>
    <recommendedName>
        <fullName evidence="2">non-specific serine/threonine protein kinase</fullName>
        <ecNumber evidence="2">2.7.11.1</ecNumber>
    </recommendedName>
</protein>
<evidence type="ECO:0000259" key="13">
    <source>
        <dbReference type="PROSITE" id="PS51285"/>
    </source>
</evidence>
<evidence type="ECO:0000256" key="4">
    <source>
        <dbReference type="ARBA" id="ARBA00022679"/>
    </source>
</evidence>
<evidence type="ECO:0000256" key="6">
    <source>
        <dbReference type="ARBA" id="ARBA00022777"/>
    </source>
</evidence>
<dbReference type="PANTHER" id="PTHR24356">
    <property type="entry name" value="SERINE/THREONINE-PROTEIN KINASE"/>
    <property type="match status" value="1"/>
</dbReference>
<dbReference type="Gene3D" id="3.30.200.20">
    <property type="entry name" value="Phosphorylase Kinase, domain 1"/>
    <property type="match status" value="1"/>
</dbReference>
<feature type="domain" description="AGC-kinase C-terminal" evidence="13">
    <location>
        <begin position="281"/>
        <end position="345"/>
    </location>
</feature>
<dbReference type="SMART" id="SM00220">
    <property type="entry name" value="S_TKc"/>
    <property type="match status" value="1"/>
</dbReference>
<evidence type="ECO:0000256" key="5">
    <source>
        <dbReference type="ARBA" id="ARBA00022741"/>
    </source>
</evidence>
<comment type="subunit">
    <text evidence="1">Monomer.</text>
</comment>
<dbReference type="Gene3D" id="1.10.510.10">
    <property type="entry name" value="Transferase(Phosphotransferase) domain 1"/>
    <property type="match status" value="1"/>
</dbReference>
<comment type="catalytic activity">
    <reaction evidence="9">
        <text>L-seryl-[protein] + ATP = O-phospho-L-seryl-[protein] + ADP + H(+)</text>
        <dbReference type="Rhea" id="RHEA:17989"/>
        <dbReference type="Rhea" id="RHEA-COMP:9863"/>
        <dbReference type="Rhea" id="RHEA-COMP:11604"/>
        <dbReference type="ChEBI" id="CHEBI:15378"/>
        <dbReference type="ChEBI" id="CHEBI:29999"/>
        <dbReference type="ChEBI" id="CHEBI:30616"/>
        <dbReference type="ChEBI" id="CHEBI:83421"/>
        <dbReference type="ChEBI" id="CHEBI:456216"/>
        <dbReference type="EC" id="2.7.11.1"/>
    </reaction>
</comment>
<evidence type="ECO:0000256" key="8">
    <source>
        <dbReference type="ARBA" id="ARBA00047899"/>
    </source>
</evidence>
<dbReference type="InterPro" id="IPR011009">
    <property type="entry name" value="Kinase-like_dom_sf"/>
</dbReference>
<accession>A0A1R2CFZ5</accession>
<dbReference type="GO" id="GO:0035556">
    <property type="term" value="P:intracellular signal transduction"/>
    <property type="evidence" value="ECO:0007669"/>
    <property type="project" value="TreeGrafter"/>
</dbReference>
<dbReference type="PROSITE" id="PS50011">
    <property type="entry name" value="PROTEIN_KINASE_DOM"/>
    <property type="match status" value="1"/>
</dbReference>
<name>A0A1R2CFZ5_9CILI</name>
<keyword evidence="6" id="KW-0418">Kinase</keyword>
<comment type="similarity">
    <text evidence="11">Belongs to the protein kinase superfamily.</text>
</comment>
<evidence type="ECO:0000259" key="12">
    <source>
        <dbReference type="PROSITE" id="PS50011"/>
    </source>
</evidence>
<dbReference type="GO" id="GO:0004674">
    <property type="term" value="F:protein serine/threonine kinase activity"/>
    <property type="evidence" value="ECO:0007669"/>
    <property type="project" value="UniProtKB-KW"/>
</dbReference>
<dbReference type="GO" id="GO:0005524">
    <property type="term" value="F:ATP binding"/>
    <property type="evidence" value="ECO:0007669"/>
    <property type="project" value="UniProtKB-UniRule"/>
</dbReference>
<evidence type="ECO:0000256" key="2">
    <source>
        <dbReference type="ARBA" id="ARBA00012513"/>
    </source>
</evidence>
<keyword evidence="4" id="KW-0808">Transferase</keyword>
<evidence type="ECO:0000256" key="7">
    <source>
        <dbReference type="ARBA" id="ARBA00022840"/>
    </source>
</evidence>
<dbReference type="InterPro" id="IPR008271">
    <property type="entry name" value="Ser/Thr_kinase_AS"/>
</dbReference>
<dbReference type="PROSITE" id="PS00107">
    <property type="entry name" value="PROTEIN_KINASE_ATP"/>
    <property type="match status" value="1"/>
</dbReference>
<dbReference type="Pfam" id="PF00069">
    <property type="entry name" value="Pkinase"/>
    <property type="match status" value="1"/>
</dbReference>
<evidence type="ECO:0000313" key="15">
    <source>
        <dbReference type="Proteomes" id="UP000187209"/>
    </source>
</evidence>
<proteinExistence type="inferred from homology"/>
<organism evidence="14 15">
    <name type="scientific">Stentor coeruleus</name>
    <dbReference type="NCBI Taxonomy" id="5963"/>
    <lineage>
        <taxon>Eukaryota</taxon>
        <taxon>Sar</taxon>
        <taxon>Alveolata</taxon>
        <taxon>Ciliophora</taxon>
        <taxon>Postciliodesmatophora</taxon>
        <taxon>Heterotrichea</taxon>
        <taxon>Heterotrichida</taxon>
        <taxon>Stentoridae</taxon>
        <taxon>Stentor</taxon>
    </lineage>
</organism>